<dbReference type="InterPro" id="IPR013525">
    <property type="entry name" value="ABC2_TM"/>
</dbReference>
<gene>
    <name evidence="11" type="ORF">K1X15_04210</name>
</gene>
<feature type="transmembrane region" description="Helical" evidence="9">
    <location>
        <begin position="204"/>
        <end position="222"/>
    </location>
</feature>
<keyword evidence="12" id="KW-1185">Reference proteome</keyword>
<evidence type="ECO:0000256" key="3">
    <source>
        <dbReference type="ARBA" id="ARBA00022448"/>
    </source>
</evidence>
<organism evidence="11 12">
    <name type="scientific">Devosia salina</name>
    <dbReference type="NCBI Taxonomy" id="2860336"/>
    <lineage>
        <taxon>Bacteria</taxon>
        <taxon>Pseudomonadati</taxon>
        <taxon>Pseudomonadota</taxon>
        <taxon>Alphaproteobacteria</taxon>
        <taxon>Hyphomicrobiales</taxon>
        <taxon>Devosiaceae</taxon>
        <taxon>Devosia</taxon>
    </lineage>
</organism>
<dbReference type="PANTHER" id="PTHR30413">
    <property type="entry name" value="INNER MEMBRANE TRANSPORT PERMEASE"/>
    <property type="match status" value="1"/>
</dbReference>
<feature type="transmembrane region" description="Helical" evidence="9">
    <location>
        <begin position="258"/>
        <end position="278"/>
    </location>
</feature>
<proteinExistence type="inferred from homology"/>
<comment type="subcellular location">
    <subcellularLocation>
        <location evidence="1">Cell membrane</location>
        <topology evidence="1">Multi-pass membrane protein</topology>
    </subcellularLocation>
</comment>
<dbReference type="Proteomes" id="UP000825799">
    <property type="component" value="Chromosome"/>
</dbReference>
<keyword evidence="8 9" id="KW-0472">Membrane</keyword>
<reference evidence="11 12" key="1">
    <citation type="submission" date="2021-08" db="EMBL/GenBank/DDBJ databases">
        <title>Devosia salina sp. nov., isolated from the South China Sea sediment.</title>
        <authorList>
            <person name="Zhou Z."/>
        </authorList>
    </citation>
    <scope>NUCLEOTIDE SEQUENCE [LARGE SCALE GENOMIC DNA]</scope>
    <source>
        <strain evidence="11 12">SCS-3</strain>
    </source>
</reference>
<evidence type="ECO:0000313" key="11">
    <source>
        <dbReference type="EMBL" id="QYO77779.1"/>
    </source>
</evidence>
<protein>
    <submittedName>
        <fullName evidence="11">ABC transporter permease</fullName>
    </submittedName>
</protein>
<keyword evidence="7" id="KW-0762">Sugar transport</keyword>
<evidence type="ECO:0000313" key="12">
    <source>
        <dbReference type="Proteomes" id="UP000825799"/>
    </source>
</evidence>
<evidence type="ECO:0000256" key="7">
    <source>
        <dbReference type="ARBA" id="ARBA00023047"/>
    </source>
</evidence>
<evidence type="ECO:0000256" key="8">
    <source>
        <dbReference type="ARBA" id="ARBA00023136"/>
    </source>
</evidence>
<comment type="similarity">
    <text evidence="2">Belongs to the ABC-2 integral membrane protein family.</text>
</comment>
<keyword evidence="3" id="KW-0813">Transport</keyword>
<evidence type="ECO:0000256" key="1">
    <source>
        <dbReference type="ARBA" id="ARBA00004651"/>
    </source>
</evidence>
<evidence type="ECO:0000256" key="6">
    <source>
        <dbReference type="ARBA" id="ARBA00022989"/>
    </source>
</evidence>
<dbReference type="Pfam" id="PF01061">
    <property type="entry name" value="ABC2_membrane"/>
    <property type="match status" value="1"/>
</dbReference>
<feature type="domain" description="ABC-2 type transporter transmembrane" evidence="10">
    <location>
        <begin position="47"/>
        <end position="248"/>
    </location>
</feature>
<keyword evidence="5 9" id="KW-0812">Transmembrane</keyword>
<sequence>MDTSVTTDRSASSAEVTKVYGPAANENPFRVAYEDVVDGLRRNELWRTLGVLDVKRRYRRTLLGPFWASGHIALYIICVGFIFSTLLEADRATYIPYLTTGFVAWTFIYQMMNDAPAAFISASSLRQQINFPYSMFIFQMIFRGLFVHLHHYVLLVPVVLVYGLNFNLNTLLIIPGYILVLANMTWIGMLLATMASRYRDVQQLVSSVIQVLIYVTPIFYSIDRLTEFQRIWILTPNLLYHLVVVLRSPLMGEAAPLSSYLILCVAFVIGSLFTAWFFGRRKHNIVFWII</sequence>
<keyword evidence="4" id="KW-1003">Cell membrane</keyword>
<keyword evidence="7" id="KW-0625">Polysaccharide transport</keyword>
<evidence type="ECO:0000256" key="4">
    <source>
        <dbReference type="ARBA" id="ARBA00022475"/>
    </source>
</evidence>
<evidence type="ECO:0000256" key="9">
    <source>
        <dbReference type="SAM" id="Phobius"/>
    </source>
</evidence>
<evidence type="ECO:0000259" key="10">
    <source>
        <dbReference type="Pfam" id="PF01061"/>
    </source>
</evidence>
<evidence type="ECO:0000256" key="5">
    <source>
        <dbReference type="ARBA" id="ARBA00022692"/>
    </source>
</evidence>
<keyword evidence="6 9" id="KW-1133">Transmembrane helix</keyword>
<feature type="transmembrane region" description="Helical" evidence="9">
    <location>
        <begin position="62"/>
        <end position="82"/>
    </location>
</feature>
<name>A0ABX8WID5_9HYPH</name>
<dbReference type="EMBL" id="CP080590">
    <property type="protein sequence ID" value="QYO77779.1"/>
    <property type="molecule type" value="Genomic_DNA"/>
</dbReference>
<dbReference type="RefSeq" id="WP_220306233.1">
    <property type="nucleotide sequence ID" value="NZ_CP080590.1"/>
</dbReference>
<feature type="transmembrane region" description="Helical" evidence="9">
    <location>
        <begin position="172"/>
        <end position="192"/>
    </location>
</feature>
<feature type="transmembrane region" description="Helical" evidence="9">
    <location>
        <begin position="94"/>
        <end position="112"/>
    </location>
</feature>
<evidence type="ECO:0000256" key="2">
    <source>
        <dbReference type="ARBA" id="ARBA00007783"/>
    </source>
</evidence>
<accession>A0ABX8WID5</accession>
<dbReference type="PANTHER" id="PTHR30413:SF10">
    <property type="entry name" value="CAPSULE POLYSACCHARIDE EXPORT INNER-MEMBRANE PROTEIN CTRC"/>
    <property type="match status" value="1"/>
</dbReference>